<dbReference type="Pfam" id="PF08501">
    <property type="entry name" value="Shikimate_dh_N"/>
    <property type="match status" value="1"/>
</dbReference>
<dbReference type="SUPFAM" id="SSF53223">
    <property type="entry name" value="Aminoacid dehydrogenase-like, N-terminal domain"/>
    <property type="match status" value="1"/>
</dbReference>
<evidence type="ECO:0000256" key="6">
    <source>
        <dbReference type="ARBA" id="ARBA00023141"/>
    </source>
</evidence>
<evidence type="ECO:0000259" key="9">
    <source>
        <dbReference type="Pfam" id="PF01488"/>
    </source>
</evidence>
<comment type="similarity">
    <text evidence="8">Belongs to the shikimate dehydrogenase family.</text>
</comment>
<feature type="binding site" evidence="8">
    <location>
        <position position="93"/>
    </location>
    <ligand>
        <name>shikimate</name>
        <dbReference type="ChEBI" id="CHEBI:36208"/>
    </ligand>
</feature>
<feature type="binding site" evidence="8">
    <location>
        <begin position="20"/>
        <end position="22"/>
    </location>
    <ligand>
        <name>shikimate</name>
        <dbReference type="ChEBI" id="CHEBI:36208"/>
    </ligand>
</feature>
<dbReference type="InterPro" id="IPR011342">
    <property type="entry name" value="Shikimate_DH"/>
</dbReference>
<comment type="caution">
    <text evidence="12">The sequence shown here is derived from an EMBL/GenBank/DDBJ whole genome shotgun (WGS) entry which is preliminary data.</text>
</comment>
<dbReference type="InterPro" id="IPR046346">
    <property type="entry name" value="Aminoacid_DH-like_N_sf"/>
</dbReference>
<dbReference type="GO" id="GO:0009073">
    <property type="term" value="P:aromatic amino acid family biosynthetic process"/>
    <property type="evidence" value="ECO:0007669"/>
    <property type="project" value="UniProtKB-KW"/>
</dbReference>
<dbReference type="GO" id="GO:0004764">
    <property type="term" value="F:shikimate 3-dehydrogenase (NADP+) activity"/>
    <property type="evidence" value="ECO:0007669"/>
    <property type="project" value="UniProtKB-UniRule"/>
</dbReference>
<comment type="function">
    <text evidence="8">Involved in the biosynthesis of the chorismate, which leads to the biosynthesis of aromatic amino acids. Catalyzes the reversible NADPH linked reduction of 3-dehydroshikimate (DHSA) to yield shikimate (SA).</text>
</comment>
<feature type="binding site" evidence="8">
    <location>
        <position position="250"/>
    </location>
    <ligand>
        <name>NADP(+)</name>
        <dbReference type="ChEBI" id="CHEBI:58349"/>
    </ligand>
</feature>
<keyword evidence="4 8" id="KW-0521">NADP</keyword>
<reference evidence="12" key="1">
    <citation type="submission" date="2021-07" db="EMBL/GenBank/DDBJ databases">
        <title>New genus and species of the family Alcaligenaceae.</title>
        <authorList>
            <person name="Hahn M.W."/>
        </authorList>
    </citation>
    <scope>NUCLEOTIDE SEQUENCE</scope>
    <source>
        <strain evidence="12">LF4-65</strain>
    </source>
</reference>
<dbReference type="RefSeq" id="WP_259660786.1">
    <property type="nucleotide sequence ID" value="NZ_JAHXRI010000006.1"/>
</dbReference>
<dbReference type="GO" id="GO:0050661">
    <property type="term" value="F:NADP binding"/>
    <property type="evidence" value="ECO:0007669"/>
    <property type="project" value="InterPro"/>
</dbReference>
<accession>A0A953N894</accession>
<evidence type="ECO:0000256" key="7">
    <source>
        <dbReference type="ARBA" id="ARBA00049442"/>
    </source>
</evidence>
<comment type="caution">
    <text evidence="8">Lacks conserved residue(s) required for the propagation of feature annotation.</text>
</comment>
<comment type="subunit">
    <text evidence="8">Homodimer.</text>
</comment>
<dbReference type="GO" id="GO:0019632">
    <property type="term" value="P:shikimate metabolic process"/>
    <property type="evidence" value="ECO:0007669"/>
    <property type="project" value="InterPro"/>
</dbReference>
<evidence type="ECO:0000259" key="11">
    <source>
        <dbReference type="Pfam" id="PF18317"/>
    </source>
</evidence>
<evidence type="ECO:0000256" key="3">
    <source>
        <dbReference type="ARBA" id="ARBA00022605"/>
    </source>
</evidence>
<dbReference type="GO" id="GO:0005829">
    <property type="term" value="C:cytosol"/>
    <property type="evidence" value="ECO:0007669"/>
    <property type="project" value="TreeGrafter"/>
</dbReference>
<protein>
    <recommendedName>
        <fullName evidence="2 8">Shikimate dehydrogenase (NADP(+))</fullName>
        <shortName evidence="8">SDH</shortName>
        <ecNumber evidence="2 8">1.1.1.25</ecNumber>
    </recommendedName>
</protein>
<comment type="pathway">
    <text evidence="1 8">Metabolic intermediate biosynthesis; chorismate biosynthesis; chorismate from D-erythrose 4-phosphate and phosphoenolpyruvate: step 4/7.</text>
</comment>
<feature type="binding site" evidence="8">
    <location>
        <position position="226"/>
    </location>
    <ligand>
        <name>NADP(+)</name>
        <dbReference type="ChEBI" id="CHEBI:58349"/>
    </ligand>
</feature>
<feature type="domain" description="Shikimate dehydrogenase substrate binding N-terminal" evidence="10">
    <location>
        <begin position="12"/>
        <end position="95"/>
    </location>
</feature>
<dbReference type="EC" id="1.1.1.25" evidence="2 8"/>
<keyword evidence="6 8" id="KW-0057">Aromatic amino acid biosynthesis</keyword>
<dbReference type="Gene3D" id="3.40.50.10860">
    <property type="entry name" value="Leucine Dehydrogenase, chain A, domain 1"/>
    <property type="match status" value="1"/>
</dbReference>
<dbReference type="PANTHER" id="PTHR21089">
    <property type="entry name" value="SHIKIMATE DEHYDROGENASE"/>
    <property type="match status" value="1"/>
</dbReference>
<feature type="domain" description="SDH C-terminal" evidence="11">
    <location>
        <begin position="250"/>
        <end position="280"/>
    </location>
</feature>
<dbReference type="CDD" id="cd01065">
    <property type="entry name" value="NAD_bind_Shikimate_DH"/>
    <property type="match status" value="1"/>
</dbReference>
<dbReference type="InterPro" id="IPR006151">
    <property type="entry name" value="Shikm_DH/Glu-tRNA_Rdtase"/>
</dbReference>
<dbReference type="HAMAP" id="MF_00222">
    <property type="entry name" value="Shikimate_DH_AroE"/>
    <property type="match status" value="1"/>
</dbReference>
<dbReference type="Pfam" id="PF01488">
    <property type="entry name" value="Shikimate_DH"/>
    <property type="match status" value="1"/>
</dbReference>
<dbReference type="EMBL" id="JAHXRI010000006">
    <property type="protein sequence ID" value="MBZ1350410.1"/>
    <property type="molecule type" value="Genomic_DNA"/>
</dbReference>
<feature type="binding site" evidence="8">
    <location>
        <begin position="132"/>
        <end position="136"/>
    </location>
    <ligand>
        <name>NADP(+)</name>
        <dbReference type="ChEBI" id="CHEBI:58349"/>
    </ligand>
</feature>
<dbReference type="Pfam" id="PF18317">
    <property type="entry name" value="SDH_C"/>
    <property type="match status" value="1"/>
</dbReference>
<dbReference type="SUPFAM" id="SSF51735">
    <property type="entry name" value="NAD(P)-binding Rossmann-fold domains"/>
    <property type="match status" value="1"/>
</dbReference>
<evidence type="ECO:0000313" key="13">
    <source>
        <dbReference type="Proteomes" id="UP000739565"/>
    </source>
</evidence>
<dbReference type="FunFam" id="3.40.50.10860:FF:000006">
    <property type="entry name" value="Shikimate dehydrogenase (NADP(+))"/>
    <property type="match status" value="1"/>
</dbReference>
<evidence type="ECO:0000256" key="2">
    <source>
        <dbReference type="ARBA" id="ARBA00012962"/>
    </source>
</evidence>
<evidence type="ECO:0000256" key="4">
    <source>
        <dbReference type="ARBA" id="ARBA00022857"/>
    </source>
</evidence>
<keyword evidence="5 8" id="KW-0560">Oxidoreductase</keyword>
<dbReference type="NCBIfam" id="NF001310">
    <property type="entry name" value="PRK00258.1-2"/>
    <property type="match status" value="1"/>
</dbReference>
<organism evidence="12 13">
    <name type="scientific">Zwartia hollandica</name>
    <dbReference type="NCBI Taxonomy" id="324606"/>
    <lineage>
        <taxon>Bacteria</taxon>
        <taxon>Pseudomonadati</taxon>
        <taxon>Pseudomonadota</taxon>
        <taxon>Betaproteobacteria</taxon>
        <taxon>Burkholderiales</taxon>
        <taxon>Alcaligenaceae</taxon>
        <taxon>Zwartia</taxon>
    </lineage>
</organism>
<proteinExistence type="inferred from homology"/>
<dbReference type="InterPro" id="IPR013708">
    <property type="entry name" value="Shikimate_DH-bd_N"/>
</dbReference>
<feature type="binding site" evidence="8">
    <location>
        <position position="67"/>
    </location>
    <ligand>
        <name>shikimate</name>
        <dbReference type="ChEBI" id="CHEBI:36208"/>
    </ligand>
</feature>
<dbReference type="InterPro" id="IPR022893">
    <property type="entry name" value="Shikimate_DH_fam"/>
</dbReference>
<gene>
    <name evidence="8 12" type="primary">aroE</name>
    <name evidence="12" type="ORF">KZZ10_07095</name>
</gene>
<evidence type="ECO:0000259" key="10">
    <source>
        <dbReference type="Pfam" id="PF08501"/>
    </source>
</evidence>
<evidence type="ECO:0000313" key="12">
    <source>
        <dbReference type="EMBL" id="MBZ1350410.1"/>
    </source>
</evidence>
<dbReference type="Gene3D" id="3.40.50.720">
    <property type="entry name" value="NAD(P)-binding Rossmann-like Domain"/>
    <property type="match status" value="1"/>
</dbReference>
<dbReference type="PANTHER" id="PTHR21089:SF1">
    <property type="entry name" value="BIFUNCTIONAL 3-DEHYDROQUINATE DEHYDRATASE_SHIKIMATE DEHYDROGENASE, CHLOROPLASTIC"/>
    <property type="match status" value="1"/>
</dbReference>
<sequence>MTLTQTPTLCAVVGNPIEHSRSPTIHQQFAEQTGVKLRYDRILSPLDGFARTVDDFFSAGGRGLNVTVPFKLEAWELARTHLSQRATLARAVNTLWMEQGVLHGCNTDGVGLVQDLQRLAALNTDTRVLLIGAGGAARGVLGPLLDAGCAKLHVINRSPARAHELIAQHQKATSVAPDKLTAGGLTEVGIPGSWDLVINSSSSSLSGEAPAVAFGLYAKHAWAYDMMYAAQATPFMLQAQRDGAAQTSDGLGMLVGQAAESFYIWHGVRPDIAPVLASLRTALHSTH</sequence>
<name>A0A953N894_9BURK</name>
<dbReference type="Proteomes" id="UP000739565">
    <property type="component" value="Unassembled WGS sequence"/>
</dbReference>
<feature type="binding site" evidence="8">
    <location>
        <position position="228"/>
    </location>
    <ligand>
        <name>shikimate</name>
        <dbReference type="ChEBI" id="CHEBI:36208"/>
    </ligand>
</feature>
<evidence type="ECO:0000256" key="1">
    <source>
        <dbReference type="ARBA" id="ARBA00004871"/>
    </source>
</evidence>
<dbReference type="GO" id="GO:0009423">
    <property type="term" value="P:chorismate biosynthetic process"/>
    <property type="evidence" value="ECO:0007669"/>
    <property type="project" value="UniProtKB-UniRule"/>
</dbReference>
<feature type="binding site" evidence="8">
    <location>
        <position position="108"/>
    </location>
    <ligand>
        <name>shikimate</name>
        <dbReference type="ChEBI" id="CHEBI:36208"/>
    </ligand>
</feature>
<evidence type="ECO:0000256" key="5">
    <source>
        <dbReference type="ARBA" id="ARBA00023002"/>
    </source>
</evidence>
<dbReference type="InterPro" id="IPR041121">
    <property type="entry name" value="SDH_C"/>
</dbReference>
<feature type="domain" description="Quinate/shikimate 5-dehydrogenase/glutamyl-tRNA reductase" evidence="9">
    <location>
        <begin position="124"/>
        <end position="172"/>
    </location>
</feature>
<feature type="active site" description="Proton acceptor" evidence="8">
    <location>
        <position position="71"/>
    </location>
</feature>
<keyword evidence="13" id="KW-1185">Reference proteome</keyword>
<dbReference type="NCBIfam" id="TIGR00507">
    <property type="entry name" value="aroE"/>
    <property type="match status" value="1"/>
</dbReference>
<comment type="catalytic activity">
    <reaction evidence="7 8">
        <text>shikimate + NADP(+) = 3-dehydroshikimate + NADPH + H(+)</text>
        <dbReference type="Rhea" id="RHEA:17737"/>
        <dbReference type="ChEBI" id="CHEBI:15378"/>
        <dbReference type="ChEBI" id="CHEBI:16630"/>
        <dbReference type="ChEBI" id="CHEBI:36208"/>
        <dbReference type="ChEBI" id="CHEBI:57783"/>
        <dbReference type="ChEBI" id="CHEBI:58349"/>
        <dbReference type="EC" id="1.1.1.25"/>
    </reaction>
</comment>
<dbReference type="AlphaFoldDB" id="A0A953N894"/>
<evidence type="ECO:0000256" key="8">
    <source>
        <dbReference type="HAMAP-Rule" id="MF_00222"/>
    </source>
</evidence>
<dbReference type="InterPro" id="IPR036291">
    <property type="entry name" value="NAD(P)-bd_dom_sf"/>
</dbReference>
<keyword evidence="3 8" id="KW-0028">Amino-acid biosynthesis</keyword>
<feature type="binding site" evidence="8">
    <location>
        <position position="257"/>
    </location>
    <ligand>
        <name>shikimate</name>
        <dbReference type="ChEBI" id="CHEBI:36208"/>
    </ligand>
</feature>
<dbReference type="GO" id="GO:0008652">
    <property type="term" value="P:amino acid biosynthetic process"/>
    <property type="evidence" value="ECO:0007669"/>
    <property type="project" value="UniProtKB-KW"/>
</dbReference>